<comment type="cofactor">
    <cofactor evidence="12">
        <name>[4Fe-4S] cluster</name>
        <dbReference type="ChEBI" id="CHEBI:49883"/>
    </cofactor>
    <text evidence="12">Binds 1 [4Fe-4S] cluster. The cluster is coordinated with 3 cysteines and an exchangeable S-adenosyl-L-methionine.</text>
</comment>
<dbReference type="Gene3D" id="3.20.20.70">
    <property type="entry name" value="Aldolase class I"/>
    <property type="match status" value="1"/>
</dbReference>
<feature type="binding site" evidence="12">
    <location>
        <begin position="158"/>
        <end position="159"/>
    </location>
    <ligand>
        <name>S-adenosyl-L-methionine</name>
        <dbReference type="ChEBI" id="CHEBI:59789"/>
    </ligand>
</feature>
<evidence type="ECO:0000313" key="14">
    <source>
        <dbReference type="EMBL" id="KGF48225.1"/>
    </source>
</evidence>
<dbReference type="InterPro" id="IPR040072">
    <property type="entry name" value="Methyltransferase_A"/>
</dbReference>
<dbReference type="PANTHER" id="PTHR30544">
    <property type="entry name" value="23S RRNA METHYLTRANSFERASE"/>
    <property type="match status" value="1"/>
</dbReference>
<dbReference type="InterPro" id="IPR058240">
    <property type="entry name" value="rSAM_sf"/>
</dbReference>
<dbReference type="PIRSF" id="PIRSF006004">
    <property type="entry name" value="CHP00048"/>
    <property type="match status" value="1"/>
</dbReference>
<dbReference type="InterPro" id="IPR013785">
    <property type="entry name" value="Aldolase_TIM"/>
</dbReference>
<dbReference type="PROSITE" id="PS51918">
    <property type="entry name" value="RADICAL_SAM"/>
    <property type="match status" value="1"/>
</dbReference>
<keyword evidence="10 12" id="KW-0408">Iron</keyword>
<dbReference type="GO" id="GO:0002935">
    <property type="term" value="F:tRNA (adenine(37)-C2)-methyltransferase activity"/>
    <property type="evidence" value="ECO:0007669"/>
    <property type="project" value="UniProtKB-UniRule"/>
</dbReference>
<evidence type="ECO:0000259" key="13">
    <source>
        <dbReference type="PROSITE" id="PS51918"/>
    </source>
</evidence>
<dbReference type="GO" id="GO:0046872">
    <property type="term" value="F:metal ion binding"/>
    <property type="evidence" value="ECO:0007669"/>
    <property type="project" value="UniProtKB-KW"/>
</dbReference>
<comment type="caution">
    <text evidence="12">Lacks conserved residue(s) required for the propagation of feature annotation.</text>
</comment>
<evidence type="ECO:0000256" key="4">
    <source>
        <dbReference type="ARBA" id="ARBA00022552"/>
    </source>
</evidence>
<dbReference type="FunFam" id="3.20.20.70:FF:000014">
    <property type="entry name" value="Probable dual-specificity RNA methyltransferase RlmN"/>
    <property type="match status" value="1"/>
</dbReference>
<dbReference type="GO" id="GO:0030488">
    <property type="term" value="P:tRNA methylation"/>
    <property type="evidence" value="ECO:0007669"/>
    <property type="project" value="UniProtKB-UniRule"/>
</dbReference>
<name>A0A096AN76_9FIRM</name>
<comment type="subcellular location">
    <subcellularLocation>
        <location evidence="1 12">Cytoplasm</location>
    </subcellularLocation>
</comment>
<dbReference type="GO" id="GO:0000049">
    <property type="term" value="F:tRNA binding"/>
    <property type="evidence" value="ECO:0007669"/>
    <property type="project" value="UniProtKB-UniRule"/>
</dbReference>
<feature type="active site" description="S-methylcysteine intermediate" evidence="12">
    <location>
        <position position="333"/>
    </location>
</feature>
<feature type="binding site" evidence="12">
    <location>
        <position position="190"/>
    </location>
    <ligand>
        <name>S-adenosyl-L-methionine</name>
        <dbReference type="ChEBI" id="CHEBI:59789"/>
    </ligand>
</feature>
<dbReference type="InterPro" id="IPR027492">
    <property type="entry name" value="RNA_MTrfase_RlmN"/>
</dbReference>
<feature type="domain" description="Radical SAM core" evidence="13">
    <location>
        <begin position="97"/>
        <end position="328"/>
    </location>
</feature>
<comment type="catalytic activity">
    <reaction evidence="12">
        <text>adenosine(37) in tRNA + 2 reduced [2Fe-2S]-[ferredoxin] + 2 S-adenosyl-L-methionine = 2-methyladenosine(37) in tRNA + 5'-deoxyadenosine + L-methionine + 2 oxidized [2Fe-2S]-[ferredoxin] + S-adenosyl-L-homocysteine</text>
        <dbReference type="Rhea" id="RHEA:43332"/>
        <dbReference type="Rhea" id="RHEA-COMP:10000"/>
        <dbReference type="Rhea" id="RHEA-COMP:10001"/>
        <dbReference type="Rhea" id="RHEA-COMP:10162"/>
        <dbReference type="Rhea" id="RHEA-COMP:10485"/>
        <dbReference type="ChEBI" id="CHEBI:17319"/>
        <dbReference type="ChEBI" id="CHEBI:33737"/>
        <dbReference type="ChEBI" id="CHEBI:33738"/>
        <dbReference type="ChEBI" id="CHEBI:57844"/>
        <dbReference type="ChEBI" id="CHEBI:57856"/>
        <dbReference type="ChEBI" id="CHEBI:59789"/>
        <dbReference type="ChEBI" id="CHEBI:74411"/>
        <dbReference type="ChEBI" id="CHEBI:74497"/>
        <dbReference type="EC" id="2.1.1.192"/>
    </reaction>
</comment>
<keyword evidence="3 12" id="KW-0963">Cytoplasm</keyword>
<feature type="binding site" evidence="12">
    <location>
        <position position="118"/>
    </location>
    <ligand>
        <name>[4Fe-4S] cluster</name>
        <dbReference type="ChEBI" id="CHEBI:49883"/>
        <note>4Fe-4S-S-AdoMet</note>
    </ligand>
</feature>
<dbReference type="SFLD" id="SFLDG01062">
    <property type="entry name" value="methyltransferase_(Class_A)"/>
    <property type="match status" value="1"/>
</dbReference>
<dbReference type="GO" id="GO:0070040">
    <property type="term" value="F:rRNA (adenine(2503)-C2-)-methyltransferase activity"/>
    <property type="evidence" value="ECO:0007669"/>
    <property type="project" value="UniProtKB-UniRule"/>
</dbReference>
<organism evidence="14 15">
    <name type="scientific">Veillonella montpellierensis DNF00314</name>
    <dbReference type="NCBI Taxonomy" id="1401067"/>
    <lineage>
        <taxon>Bacteria</taxon>
        <taxon>Bacillati</taxon>
        <taxon>Bacillota</taxon>
        <taxon>Negativicutes</taxon>
        <taxon>Veillonellales</taxon>
        <taxon>Veillonellaceae</taxon>
        <taxon>Veillonella</taxon>
    </lineage>
</organism>
<comment type="similarity">
    <text evidence="12">Belongs to the radical SAM superfamily. RlmN family.</text>
</comment>
<evidence type="ECO:0000256" key="9">
    <source>
        <dbReference type="ARBA" id="ARBA00022723"/>
    </source>
</evidence>
<dbReference type="NCBIfam" id="TIGR00048">
    <property type="entry name" value="rRNA_mod_RlmN"/>
    <property type="match status" value="1"/>
</dbReference>
<dbReference type="AlphaFoldDB" id="A0A096AN76"/>
<dbReference type="HAMAP" id="MF_01849">
    <property type="entry name" value="RNA_methyltr_RlmN"/>
    <property type="match status" value="1"/>
</dbReference>
<evidence type="ECO:0000256" key="6">
    <source>
        <dbReference type="ARBA" id="ARBA00022679"/>
    </source>
</evidence>
<dbReference type="InterPro" id="IPR048641">
    <property type="entry name" value="RlmN_N"/>
</dbReference>
<dbReference type="PANTHER" id="PTHR30544:SF5">
    <property type="entry name" value="RADICAL SAM CORE DOMAIN-CONTAINING PROTEIN"/>
    <property type="match status" value="1"/>
</dbReference>
<keyword evidence="9 12" id="KW-0479">Metal-binding</keyword>
<evidence type="ECO:0000256" key="10">
    <source>
        <dbReference type="ARBA" id="ARBA00023004"/>
    </source>
</evidence>
<feature type="binding site" evidence="12">
    <location>
        <position position="115"/>
    </location>
    <ligand>
        <name>[4Fe-4S] cluster</name>
        <dbReference type="ChEBI" id="CHEBI:49883"/>
        <note>4Fe-4S-S-AdoMet</note>
    </ligand>
</feature>
<keyword evidence="11 12" id="KW-0411">Iron-sulfur</keyword>
<evidence type="ECO:0000313" key="15">
    <source>
        <dbReference type="Proteomes" id="UP000029628"/>
    </source>
</evidence>
<dbReference type="RefSeq" id="WP_038151176.1">
    <property type="nucleotide sequence ID" value="NZ_JRNT01000005.1"/>
</dbReference>
<comment type="caution">
    <text evidence="14">The sequence shown here is derived from an EMBL/GenBank/DDBJ whole genome shotgun (WGS) entry which is preliminary data.</text>
</comment>
<accession>A0A096AN76</accession>
<protein>
    <recommendedName>
        <fullName evidence="12">Probable dual-specificity RNA methyltransferase RlmN</fullName>
        <ecNumber evidence="12">2.1.1.192</ecNumber>
    </recommendedName>
    <alternativeName>
        <fullName evidence="12">23S rRNA (adenine(2503)-C(2))-methyltransferase</fullName>
    </alternativeName>
    <alternativeName>
        <fullName evidence="12">23S rRNA m2A2503 methyltransferase</fullName>
    </alternativeName>
    <alternativeName>
        <fullName evidence="12">Ribosomal RNA large subunit methyltransferase N</fullName>
    </alternativeName>
    <alternativeName>
        <fullName evidence="12">tRNA (adenine(37)-C(2))-methyltransferase</fullName>
    </alternativeName>
    <alternativeName>
        <fullName evidence="12">tRNA m2A37 methyltransferase</fullName>
    </alternativeName>
</protein>
<dbReference type="InterPro" id="IPR007197">
    <property type="entry name" value="rSAM"/>
</dbReference>
<keyword evidence="7 12" id="KW-0949">S-adenosyl-L-methionine</keyword>
<evidence type="ECO:0000256" key="7">
    <source>
        <dbReference type="ARBA" id="ARBA00022691"/>
    </source>
</evidence>
<dbReference type="EMBL" id="JRNT01000005">
    <property type="protein sequence ID" value="KGF48225.1"/>
    <property type="molecule type" value="Genomic_DNA"/>
</dbReference>
<dbReference type="Pfam" id="PF04055">
    <property type="entry name" value="Radical_SAM"/>
    <property type="match status" value="1"/>
</dbReference>
<dbReference type="EC" id="2.1.1.192" evidence="12"/>
<keyword evidence="15" id="KW-1185">Reference proteome</keyword>
<dbReference type="CDD" id="cd01335">
    <property type="entry name" value="Radical_SAM"/>
    <property type="match status" value="1"/>
</dbReference>
<evidence type="ECO:0000256" key="11">
    <source>
        <dbReference type="ARBA" id="ARBA00023014"/>
    </source>
</evidence>
<dbReference type="GO" id="GO:0019843">
    <property type="term" value="F:rRNA binding"/>
    <property type="evidence" value="ECO:0007669"/>
    <property type="project" value="UniProtKB-UniRule"/>
</dbReference>
<keyword evidence="6 12" id="KW-0808">Transferase</keyword>
<feature type="binding site" evidence="12">
    <location>
        <position position="111"/>
    </location>
    <ligand>
        <name>[4Fe-4S] cluster</name>
        <dbReference type="ChEBI" id="CHEBI:49883"/>
        <note>4Fe-4S-S-AdoMet</note>
    </ligand>
</feature>
<dbReference type="SUPFAM" id="SSF102114">
    <property type="entry name" value="Radical SAM enzymes"/>
    <property type="match status" value="1"/>
</dbReference>
<evidence type="ECO:0000256" key="3">
    <source>
        <dbReference type="ARBA" id="ARBA00022490"/>
    </source>
</evidence>
<comment type="catalytic activity">
    <reaction evidence="12">
        <text>adenosine(2503) in 23S rRNA + 2 reduced [2Fe-2S]-[ferredoxin] + 2 S-adenosyl-L-methionine = 2-methyladenosine(2503) in 23S rRNA + 5'-deoxyadenosine + L-methionine + 2 oxidized [2Fe-2S]-[ferredoxin] + S-adenosyl-L-homocysteine</text>
        <dbReference type="Rhea" id="RHEA:42916"/>
        <dbReference type="Rhea" id="RHEA-COMP:10000"/>
        <dbReference type="Rhea" id="RHEA-COMP:10001"/>
        <dbReference type="Rhea" id="RHEA-COMP:10152"/>
        <dbReference type="Rhea" id="RHEA-COMP:10282"/>
        <dbReference type="ChEBI" id="CHEBI:17319"/>
        <dbReference type="ChEBI" id="CHEBI:33737"/>
        <dbReference type="ChEBI" id="CHEBI:33738"/>
        <dbReference type="ChEBI" id="CHEBI:57844"/>
        <dbReference type="ChEBI" id="CHEBI:57856"/>
        <dbReference type="ChEBI" id="CHEBI:59789"/>
        <dbReference type="ChEBI" id="CHEBI:74411"/>
        <dbReference type="ChEBI" id="CHEBI:74497"/>
        <dbReference type="EC" id="2.1.1.192"/>
    </reaction>
</comment>
<dbReference type="eggNOG" id="COG0820">
    <property type="taxonomic scope" value="Bacteria"/>
</dbReference>
<dbReference type="InterPro" id="IPR004383">
    <property type="entry name" value="rRNA_lsu_MTrfase_RlmN/Cfr"/>
</dbReference>
<dbReference type="Gene3D" id="1.10.150.530">
    <property type="match status" value="1"/>
</dbReference>
<keyword evidence="12" id="KW-1015">Disulfide bond</keyword>
<keyword evidence="4 12" id="KW-0698">rRNA processing</keyword>
<evidence type="ECO:0000256" key="1">
    <source>
        <dbReference type="ARBA" id="ARBA00004496"/>
    </source>
</evidence>
<evidence type="ECO:0000256" key="12">
    <source>
        <dbReference type="HAMAP-Rule" id="MF_01849"/>
    </source>
</evidence>
<reference evidence="14 15" key="1">
    <citation type="submission" date="2014-07" db="EMBL/GenBank/DDBJ databases">
        <authorList>
            <person name="McCorrison J."/>
            <person name="Sanka R."/>
            <person name="Torralba M."/>
            <person name="Gillis M."/>
            <person name="Haft D.H."/>
            <person name="Methe B."/>
            <person name="Sutton G."/>
            <person name="Nelson K.E."/>
        </authorList>
    </citation>
    <scope>NUCLEOTIDE SEQUENCE [LARGE SCALE GENOMIC DNA]</scope>
    <source>
        <strain evidence="14 15">DNF00314</strain>
    </source>
</reference>
<dbReference type="GO" id="GO:0070475">
    <property type="term" value="P:rRNA base methylation"/>
    <property type="evidence" value="ECO:0007669"/>
    <property type="project" value="UniProtKB-UniRule"/>
</dbReference>
<dbReference type="SFLD" id="SFLDF00275">
    <property type="entry name" value="adenosine_C2_methyltransferase"/>
    <property type="match status" value="1"/>
</dbReference>
<feature type="binding site" evidence="12">
    <location>
        <begin position="213"/>
        <end position="215"/>
    </location>
    <ligand>
        <name>S-adenosyl-L-methionine</name>
        <dbReference type="ChEBI" id="CHEBI:59789"/>
    </ligand>
</feature>
<dbReference type="GO" id="GO:0005737">
    <property type="term" value="C:cytoplasm"/>
    <property type="evidence" value="ECO:0007669"/>
    <property type="project" value="UniProtKB-SubCell"/>
</dbReference>
<evidence type="ECO:0000256" key="5">
    <source>
        <dbReference type="ARBA" id="ARBA00022603"/>
    </source>
</evidence>
<sequence>MIELLGKSLQELQELFITYHIQKFRAKQLMDYIYKRYIFDFDSMLQFPKSLRTWLKENCIISIPRVIAEHVAPDGKTRKLLLELNDGSRVETVLMKQHYGNSVCVSSQVGCAMGCIFCASTVNGLYRNLEVHEIVSQVLLFAYMLQENIHSLVVMGAGEPLQNYDNVMKALKFIHASETCMISYRKMTISTCGIVENIYLLADEGLPITLALSLHAVTDDMRQKIMPIGATYSLEEILKALQYYYEKTQRRVTFEYILIEGINSSKECAHQLGQIAANFPNCNVNLIPVNGNEHIHLYKPTIKDISDFKKIIFSYGISVTVRKEMGDAIQAACGQLKAQHAVYKKEAMQ</sequence>
<feature type="active site" description="Proton acceptor" evidence="12">
    <location>
        <position position="91"/>
    </location>
</feature>
<evidence type="ECO:0000256" key="2">
    <source>
        <dbReference type="ARBA" id="ARBA00022485"/>
    </source>
</evidence>
<comment type="miscellaneous">
    <text evidence="12">Reaction proceeds by a ping-pong mechanism involving intermediate methylation of a conserved cysteine residue.</text>
</comment>
<gene>
    <name evidence="12" type="primary">rlmN</name>
    <name evidence="14" type="ORF">HMPREF0872_01135</name>
</gene>
<dbReference type="Proteomes" id="UP000029628">
    <property type="component" value="Unassembled WGS sequence"/>
</dbReference>
<comment type="function">
    <text evidence="12">Specifically methylates position 2 of adenine 2503 in 23S rRNA and position 2 of adenine 37 in tRNAs.</text>
</comment>
<feature type="binding site" evidence="12">
    <location>
        <position position="290"/>
    </location>
    <ligand>
        <name>S-adenosyl-L-methionine</name>
        <dbReference type="ChEBI" id="CHEBI:59789"/>
    </ligand>
</feature>
<dbReference type="GO" id="GO:0051539">
    <property type="term" value="F:4 iron, 4 sulfur cluster binding"/>
    <property type="evidence" value="ECO:0007669"/>
    <property type="project" value="UniProtKB-UniRule"/>
</dbReference>
<proteinExistence type="inferred from homology"/>
<keyword evidence="2 12" id="KW-0004">4Fe-4S</keyword>
<dbReference type="Pfam" id="PF21016">
    <property type="entry name" value="RlmN_N"/>
    <property type="match status" value="1"/>
</dbReference>
<keyword evidence="8 12" id="KW-0819">tRNA processing</keyword>
<evidence type="ECO:0000256" key="8">
    <source>
        <dbReference type="ARBA" id="ARBA00022694"/>
    </source>
</evidence>
<keyword evidence="5 12" id="KW-0489">Methyltransferase</keyword>
<dbReference type="SFLD" id="SFLDS00029">
    <property type="entry name" value="Radical_SAM"/>
    <property type="match status" value="1"/>
</dbReference>